<dbReference type="SMART" id="SM00518">
    <property type="entry name" value="AP2Ec"/>
    <property type="match status" value="1"/>
</dbReference>
<keyword evidence="3" id="KW-0479">Metal-binding</keyword>
<organism evidence="9">
    <name type="scientific">Notodromas monacha</name>
    <dbReference type="NCBI Taxonomy" id="399045"/>
    <lineage>
        <taxon>Eukaryota</taxon>
        <taxon>Metazoa</taxon>
        <taxon>Ecdysozoa</taxon>
        <taxon>Arthropoda</taxon>
        <taxon>Crustacea</taxon>
        <taxon>Oligostraca</taxon>
        <taxon>Ostracoda</taxon>
        <taxon>Podocopa</taxon>
        <taxon>Podocopida</taxon>
        <taxon>Cypridocopina</taxon>
        <taxon>Cypridoidea</taxon>
        <taxon>Cyprididae</taxon>
        <taxon>Notodromas</taxon>
    </lineage>
</organism>
<dbReference type="CDD" id="cd00019">
    <property type="entry name" value="AP2Ec"/>
    <property type="match status" value="1"/>
</dbReference>
<dbReference type="GO" id="GO:0008081">
    <property type="term" value="F:phosphoric diester hydrolase activity"/>
    <property type="evidence" value="ECO:0007669"/>
    <property type="project" value="TreeGrafter"/>
</dbReference>
<keyword evidence="5" id="KW-0378">Hydrolase</keyword>
<protein>
    <recommendedName>
        <fullName evidence="8">Xylose isomerase-like TIM barrel domain-containing protein</fullName>
    </recommendedName>
</protein>
<dbReference type="NCBIfam" id="TIGR00587">
    <property type="entry name" value="nfo"/>
    <property type="match status" value="2"/>
</dbReference>
<dbReference type="HAMAP" id="MF_00152">
    <property type="entry name" value="Nfo"/>
    <property type="match status" value="1"/>
</dbReference>
<keyword evidence="4" id="KW-0227">DNA damage</keyword>
<dbReference type="GO" id="GO:0006284">
    <property type="term" value="P:base-excision repair"/>
    <property type="evidence" value="ECO:0007669"/>
    <property type="project" value="TreeGrafter"/>
</dbReference>
<feature type="domain" description="Xylose isomerase-like TIM barrel" evidence="8">
    <location>
        <begin position="116"/>
        <end position="431"/>
    </location>
</feature>
<dbReference type="InterPro" id="IPR018246">
    <property type="entry name" value="AP_endonuc_F2_Zn_BS"/>
</dbReference>
<evidence type="ECO:0000259" key="8">
    <source>
        <dbReference type="Pfam" id="PF01261"/>
    </source>
</evidence>
<evidence type="ECO:0000313" key="9">
    <source>
        <dbReference type="EMBL" id="CAD7279902.1"/>
    </source>
</evidence>
<dbReference type="GO" id="GO:0005739">
    <property type="term" value="C:mitochondrion"/>
    <property type="evidence" value="ECO:0007669"/>
    <property type="project" value="TreeGrafter"/>
</dbReference>
<dbReference type="GO" id="GO:0003906">
    <property type="term" value="F:DNA-(apurinic or apyrimidinic site) endonuclease activity"/>
    <property type="evidence" value="ECO:0007669"/>
    <property type="project" value="TreeGrafter"/>
</dbReference>
<evidence type="ECO:0000256" key="5">
    <source>
        <dbReference type="ARBA" id="ARBA00022801"/>
    </source>
</evidence>
<proteinExistence type="inferred from homology"/>
<dbReference type="InterPro" id="IPR013022">
    <property type="entry name" value="Xyl_isomerase-like_TIM-brl"/>
</dbReference>
<evidence type="ECO:0000256" key="2">
    <source>
        <dbReference type="ARBA" id="ARBA00005340"/>
    </source>
</evidence>
<dbReference type="PANTHER" id="PTHR21445">
    <property type="entry name" value="ENDONUCLEASE IV ENDODEOXYRIBONUCLEASE IV"/>
    <property type="match status" value="1"/>
</dbReference>
<dbReference type="AlphaFoldDB" id="A0A7R9BR04"/>
<dbReference type="PROSITE" id="PS00730">
    <property type="entry name" value="AP_NUCLEASE_F2_2"/>
    <property type="match status" value="1"/>
</dbReference>
<dbReference type="PROSITE" id="PS51432">
    <property type="entry name" value="AP_NUCLEASE_F2_4"/>
    <property type="match status" value="1"/>
</dbReference>
<evidence type="ECO:0000256" key="7">
    <source>
        <dbReference type="ARBA" id="ARBA00023204"/>
    </source>
</evidence>
<dbReference type="GO" id="GO:0003677">
    <property type="term" value="F:DNA binding"/>
    <property type="evidence" value="ECO:0007669"/>
    <property type="project" value="InterPro"/>
</dbReference>
<dbReference type="Gene3D" id="3.20.20.150">
    <property type="entry name" value="Divalent-metal-dependent TIM barrel enzymes"/>
    <property type="match status" value="1"/>
</dbReference>
<dbReference type="GO" id="GO:0008270">
    <property type="term" value="F:zinc ion binding"/>
    <property type="evidence" value="ECO:0007669"/>
    <property type="project" value="InterPro"/>
</dbReference>
<gene>
    <name evidence="9" type="ORF">NMOB1V02_LOCUS7566</name>
</gene>
<evidence type="ECO:0000256" key="4">
    <source>
        <dbReference type="ARBA" id="ARBA00022763"/>
    </source>
</evidence>
<keyword evidence="10" id="KW-1185">Reference proteome</keyword>
<dbReference type="SUPFAM" id="SSF51658">
    <property type="entry name" value="Xylose isomerase-like"/>
    <property type="match status" value="1"/>
</dbReference>
<dbReference type="Pfam" id="PF01261">
    <property type="entry name" value="AP_endonuc_2"/>
    <property type="match status" value="1"/>
</dbReference>
<dbReference type="Proteomes" id="UP000678499">
    <property type="component" value="Unassembled WGS sequence"/>
</dbReference>
<dbReference type="PROSITE" id="PS00729">
    <property type="entry name" value="AP_NUCLEASE_F2_1"/>
    <property type="match status" value="1"/>
</dbReference>
<evidence type="ECO:0000313" key="10">
    <source>
        <dbReference type="Proteomes" id="UP000678499"/>
    </source>
</evidence>
<comment type="similarity">
    <text evidence="2">Belongs to the AP endonuclease 2 family.</text>
</comment>
<evidence type="ECO:0000256" key="3">
    <source>
        <dbReference type="ARBA" id="ARBA00022723"/>
    </source>
</evidence>
<keyword evidence="7" id="KW-0234">DNA repair</keyword>
<dbReference type="InterPro" id="IPR001719">
    <property type="entry name" value="AP_endonuc_2"/>
</dbReference>
<evidence type="ECO:0000256" key="6">
    <source>
        <dbReference type="ARBA" id="ARBA00022833"/>
    </source>
</evidence>
<accession>A0A7R9BR04</accession>
<evidence type="ECO:0000256" key="1">
    <source>
        <dbReference type="ARBA" id="ARBA00001947"/>
    </source>
</evidence>
<keyword evidence="6" id="KW-0862">Zinc</keyword>
<name>A0A7R9BR04_9CRUS</name>
<dbReference type="InterPro" id="IPR036237">
    <property type="entry name" value="Xyl_isomerase-like_sf"/>
</dbReference>
<comment type="cofactor">
    <cofactor evidence="1">
        <name>Zn(2+)</name>
        <dbReference type="ChEBI" id="CHEBI:29105"/>
    </cofactor>
</comment>
<reference evidence="9" key="1">
    <citation type="submission" date="2020-11" db="EMBL/GenBank/DDBJ databases">
        <authorList>
            <person name="Tran Van P."/>
        </authorList>
    </citation>
    <scope>NUCLEOTIDE SEQUENCE</scope>
</reference>
<dbReference type="EMBL" id="OA883884">
    <property type="protein sequence ID" value="CAD7279902.1"/>
    <property type="molecule type" value="Genomic_DNA"/>
</dbReference>
<dbReference type="OrthoDB" id="7663182at2759"/>
<dbReference type="GO" id="GO:0005634">
    <property type="term" value="C:nucleus"/>
    <property type="evidence" value="ECO:0007669"/>
    <property type="project" value="TreeGrafter"/>
</dbReference>
<dbReference type="EMBL" id="CAJPEX010001847">
    <property type="protein sequence ID" value="CAG0920054.1"/>
    <property type="molecule type" value="Genomic_DNA"/>
</dbReference>
<dbReference type="PANTHER" id="PTHR21445:SF0">
    <property type="entry name" value="APURINIC-APYRIMIDINIC ENDONUCLEASE"/>
    <property type="match status" value="1"/>
</dbReference>
<sequence>MPRAGLRPRVKKDHDSENAFCIEKAEKVPVSRKAPTKTVRKRGKEKACLVEESNAVVKVLKLSNSEIKEEVDARRVGVVKAEVHLQSITMNGDRCSTGLKFMGAHVSAAGSIDTAVENAVKIGAKSFAMFLASQRQWARKPLDDLVAEKFRQALKNSGILPHLVLPHGSYLMNLGSPKPEILQKSRDLLVDELQRCEKLGITQFNLHPGVLKVYHCSFRSSMTHLVLSYHRSTCGIITRDECIEMIADGINAALERTKFVVVLLENMSRQVKIHILYFFRLIPMQGFPFSIQGYTIGGDFSELRDIIALIKDKTRIGVCFDTCHAFAAGYDVRTEDDWRKTLKTFDEIVGLQYLRAIHVNDSKGDAFMVKRRRCSDLGCRKDRHENIGKGKIGMNGFISMMNLPELNDIPLILETPWESDETYAREIKLLNSHIA</sequence>